<dbReference type="AlphaFoldDB" id="A0A418VBF2"/>
<sequence length="83" mass="9663">MKQREVIFRSEYKGHQIEVVRLSEVLNAVGRKMKVERRLQAFIDGMPLKYEELDRPGLQDDLVELAQAIAEQLPERLPSSEKL</sequence>
<gene>
    <name evidence="1" type="ORF">D3875_19955</name>
</gene>
<dbReference type="RefSeq" id="WP_119766213.1">
    <property type="nucleotide sequence ID" value="NZ_QYUJ01000014.1"/>
</dbReference>
<evidence type="ECO:0000313" key="2">
    <source>
        <dbReference type="Proteomes" id="UP000286287"/>
    </source>
</evidence>
<keyword evidence="2" id="KW-1185">Reference proteome</keyword>
<reference evidence="1 2" key="1">
    <citation type="submission" date="2018-09" db="EMBL/GenBank/DDBJ databases">
        <authorList>
            <person name="Zhu H."/>
        </authorList>
    </citation>
    <scope>NUCLEOTIDE SEQUENCE [LARGE SCALE GENOMIC DNA]</scope>
    <source>
        <strain evidence="1 2">K2S05-167</strain>
    </source>
</reference>
<comment type="caution">
    <text evidence="1">The sequence shown here is derived from an EMBL/GenBank/DDBJ whole genome shotgun (WGS) entry which is preliminary data.</text>
</comment>
<proteinExistence type="predicted"/>
<dbReference type="EMBL" id="QYUJ01000014">
    <property type="protein sequence ID" value="RJF73481.1"/>
    <property type="molecule type" value="Genomic_DNA"/>
</dbReference>
<protein>
    <submittedName>
        <fullName evidence="1">Uncharacterized protein</fullName>
    </submittedName>
</protein>
<organism evidence="1 2">
    <name type="scientific">Deinococcus cavernae</name>
    <dbReference type="NCBI Taxonomy" id="2320857"/>
    <lineage>
        <taxon>Bacteria</taxon>
        <taxon>Thermotogati</taxon>
        <taxon>Deinococcota</taxon>
        <taxon>Deinococci</taxon>
        <taxon>Deinococcales</taxon>
        <taxon>Deinococcaceae</taxon>
        <taxon>Deinococcus</taxon>
    </lineage>
</organism>
<dbReference type="Proteomes" id="UP000286287">
    <property type="component" value="Unassembled WGS sequence"/>
</dbReference>
<evidence type="ECO:0000313" key="1">
    <source>
        <dbReference type="EMBL" id="RJF73481.1"/>
    </source>
</evidence>
<accession>A0A418VBF2</accession>
<name>A0A418VBF2_9DEIO</name>